<gene>
    <name evidence="1" type="ORF">TorRG33x02_316810</name>
</gene>
<comment type="caution">
    <text evidence="1">The sequence shown here is derived from an EMBL/GenBank/DDBJ whole genome shotgun (WGS) entry which is preliminary data.</text>
</comment>
<dbReference type="AlphaFoldDB" id="A0A2P5BLF8"/>
<dbReference type="Proteomes" id="UP000237000">
    <property type="component" value="Unassembled WGS sequence"/>
</dbReference>
<dbReference type="OrthoDB" id="10567533at2759"/>
<proteinExistence type="predicted"/>
<dbReference type="InParanoid" id="A0A2P5BLF8"/>
<protein>
    <submittedName>
        <fullName evidence="1">Uncharacterized protein</fullName>
    </submittedName>
</protein>
<keyword evidence="2" id="KW-1185">Reference proteome</keyword>
<dbReference type="EMBL" id="JXTC01000498">
    <property type="protein sequence ID" value="PON49631.1"/>
    <property type="molecule type" value="Genomic_DNA"/>
</dbReference>
<evidence type="ECO:0000313" key="2">
    <source>
        <dbReference type="Proteomes" id="UP000237000"/>
    </source>
</evidence>
<evidence type="ECO:0000313" key="1">
    <source>
        <dbReference type="EMBL" id="PON49631.1"/>
    </source>
</evidence>
<reference evidence="2" key="1">
    <citation type="submission" date="2016-06" db="EMBL/GenBank/DDBJ databases">
        <title>Parallel loss of symbiosis genes in relatives of nitrogen-fixing non-legume Parasponia.</title>
        <authorList>
            <person name="Van Velzen R."/>
            <person name="Holmer R."/>
            <person name="Bu F."/>
            <person name="Rutten L."/>
            <person name="Van Zeijl A."/>
            <person name="Liu W."/>
            <person name="Santuari L."/>
            <person name="Cao Q."/>
            <person name="Sharma T."/>
            <person name="Shen D."/>
            <person name="Roswanjaya Y."/>
            <person name="Wardhani T."/>
            <person name="Kalhor M.S."/>
            <person name="Jansen J."/>
            <person name="Van den Hoogen J."/>
            <person name="Gungor B."/>
            <person name="Hartog M."/>
            <person name="Hontelez J."/>
            <person name="Verver J."/>
            <person name="Yang W.-C."/>
            <person name="Schijlen E."/>
            <person name="Repin R."/>
            <person name="Schilthuizen M."/>
            <person name="Schranz E."/>
            <person name="Heidstra R."/>
            <person name="Miyata K."/>
            <person name="Fedorova E."/>
            <person name="Kohlen W."/>
            <person name="Bisseling T."/>
            <person name="Smit S."/>
            <person name="Geurts R."/>
        </authorList>
    </citation>
    <scope>NUCLEOTIDE SEQUENCE [LARGE SCALE GENOMIC DNA]</scope>
    <source>
        <strain evidence="2">cv. RG33-2</strain>
    </source>
</reference>
<name>A0A2P5BLF8_TREOI</name>
<accession>A0A2P5BLF8</accession>
<sequence>MYSPSSYKWDRLFGRDDEISKYWSLKTEGFWVRSLRQSVEKGLARGSPGDVKPNEVVLWKVKTKSEIGLTAN</sequence>
<organism evidence="1 2">
    <name type="scientific">Trema orientale</name>
    <name type="common">Charcoal tree</name>
    <name type="synonym">Celtis orientalis</name>
    <dbReference type="NCBI Taxonomy" id="63057"/>
    <lineage>
        <taxon>Eukaryota</taxon>
        <taxon>Viridiplantae</taxon>
        <taxon>Streptophyta</taxon>
        <taxon>Embryophyta</taxon>
        <taxon>Tracheophyta</taxon>
        <taxon>Spermatophyta</taxon>
        <taxon>Magnoliopsida</taxon>
        <taxon>eudicotyledons</taxon>
        <taxon>Gunneridae</taxon>
        <taxon>Pentapetalae</taxon>
        <taxon>rosids</taxon>
        <taxon>fabids</taxon>
        <taxon>Rosales</taxon>
        <taxon>Cannabaceae</taxon>
        <taxon>Trema</taxon>
    </lineage>
</organism>